<evidence type="ECO:0000256" key="7">
    <source>
        <dbReference type="ARBA" id="ARBA00023002"/>
    </source>
</evidence>
<dbReference type="GO" id="GO:0042744">
    <property type="term" value="P:hydrogen peroxide catabolic process"/>
    <property type="evidence" value="ECO:0007669"/>
    <property type="project" value="TreeGrafter"/>
</dbReference>
<keyword evidence="7" id="KW-0560">Oxidoreductase</keyword>
<name>A0AAW0JKU1_MYOGA</name>
<comment type="caution">
    <text evidence="12">The sequence shown here is derived from an EMBL/GenBank/DDBJ whole genome shotgun (WGS) entry which is preliminary data.</text>
</comment>
<dbReference type="GO" id="GO:0045321">
    <property type="term" value="P:leukocyte activation"/>
    <property type="evidence" value="ECO:0007669"/>
    <property type="project" value="TreeGrafter"/>
</dbReference>
<feature type="region of interest" description="Disordered" evidence="11">
    <location>
        <begin position="1"/>
        <end position="24"/>
    </location>
</feature>
<dbReference type="Gene3D" id="3.40.30.10">
    <property type="entry name" value="Glutaredoxin"/>
    <property type="match status" value="1"/>
</dbReference>
<comment type="catalytic activity">
    <reaction evidence="10">
        <text>a hydroperoxide + [thioredoxin]-dithiol = an alcohol + [thioredoxin]-disulfide + H2O</text>
        <dbReference type="Rhea" id="RHEA:62620"/>
        <dbReference type="Rhea" id="RHEA-COMP:10698"/>
        <dbReference type="Rhea" id="RHEA-COMP:10700"/>
        <dbReference type="ChEBI" id="CHEBI:15377"/>
        <dbReference type="ChEBI" id="CHEBI:29950"/>
        <dbReference type="ChEBI" id="CHEBI:30879"/>
        <dbReference type="ChEBI" id="CHEBI:35924"/>
        <dbReference type="ChEBI" id="CHEBI:50058"/>
        <dbReference type="EC" id="1.11.1.24"/>
    </reaction>
</comment>
<reference evidence="12 13" key="1">
    <citation type="journal article" date="2023" name="bioRxiv">
        <title>Conserved and derived expression patterns and positive selection on dental genes reveal complex evolutionary context of ever-growing rodent molars.</title>
        <authorList>
            <person name="Calamari Z.T."/>
            <person name="Song A."/>
            <person name="Cohen E."/>
            <person name="Akter M."/>
            <person name="Roy R.D."/>
            <person name="Hallikas O."/>
            <person name="Christensen M.M."/>
            <person name="Li P."/>
            <person name="Marangoni P."/>
            <person name="Jernvall J."/>
            <person name="Klein O.D."/>
        </authorList>
    </citation>
    <scope>NUCLEOTIDE SEQUENCE [LARGE SCALE GENOMIC DNA]</scope>
    <source>
        <strain evidence="12">V071</strain>
    </source>
</reference>
<evidence type="ECO:0000256" key="4">
    <source>
        <dbReference type="ARBA" id="ARBA00022490"/>
    </source>
</evidence>
<evidence type="ECO:0000256" key="1">
    <source>
        <dbReference type="ARBA" id="ARBA00004496"/>
    </source>
</evidence>
<dbReference type="GO" id="GO:0005829">
    <property type="term" value="C:cytosol"/>
    <property type="evidence" value="ECO:0007669"/>
    <property type="project" value="TreeGrafter"/>
</dbReference>
<evidence type="ECO:0000313" key="12">
    <source>
        <dbReference type="EMBL" id="KAK7826874.1"/>
    </source>
</evidence>
<dbReference type="EMBL" id="JBBHLL010000032">
    <property type="protein sequence ID" value="KAK7826874.1"/>
    <property type="molecule type" value="Genomic_DNA"/>
</dbReference>
<evidence type="ECO:0000256" key="6">
    <source>
        <dbReference type="ARBA" id="ARBA00022862"/>
    </source>
</evidence>
<keyword evidence="4" id="KW-0963">Cytoplasm</keyword>
<organism evidence="12 13">
    <name type="scientific">Myodes glareolus</name>
    <name type="common">Bank vole</name>
    <name type="synonym">Clethrionomys glareolus</name>
    <dbReference type="NCBI Taxonomy" id="447135"/>
    <lineage>
        <taxon>Eukaryota</taxon>
        <taxon>Metazoa</taxon>
        <taxon>Chordata</taxon>
        <taxon>Craniata</taxon>
        <taxon>Vertebrata</taxon>
        <taxon>Euteleostomi</taxon>
        <taxon>Mammalia</taxon>
        <taxon>Eutheria</taxon>
        <taxon>Euarchontoglires</taxon>
        <taxon>Glires</taxon>
        <taxon>Rodentia</taxon>
        <taxon>Myomorpha</taxon>
        <taxon>Muroidea</taxon>
        <taxon>Cricetidae</taxon>
        <taxon>Arvicolinae</taxon>
        <taxon>Myodes</taxon>
    </lineage>
</organism>
<protein>
    <recommendedName>
        <fullName evidence="3">thioredoxin-dependent peroxiredoxin</fullName>
        <ecNumber evidence="3">1.11.1.24</ecNumber>
    </recommendedName>
</protein>
<keyword evidence="8" id="KW-1015">Disulfide bond</keyword>
<evidence type="ECO:0000256" key="9">
    <source>
        <dbReference type="ARBA" id="ARBA00023284"/>
    </source>
</evidence>
<keyword evidence="5" id="KW-0575">Peroxidase</keyword>
<dbReference type="Proteomes" id="UP001488838">
    <property type="component" value="Unassembled WGS sequence"/>
</dbReference>
<evidence type="ECO:0000256" key="11">
    <source>
        <dbReference type="SAM" id="MobiDB-lite"/>
    </source>
</evidence>
<dbReference type="PANTHER" id="PTHR10681:SF161">
    <property type="entry name" value="PEROXIREDOXIN-2"/>
    <property type="match status" value="1"/>
</dbReference>
<keyword evidence="13" id="KW-1185">Reference proteome</keyword>
<evidence type="ECO:0000256" key="8">
    <source>
        <dbReference type="ARBA" id="ARBA00023157"/>
    </source>
</evidence>
<dbReference type="GO" id="GO:0019430">
    <property type="term" value="P:removal of superoxide radicals"/>
    <property type="evidence" value="ECO:0007669"/>
    <property type="project" value="TreeGrafter"/>
</dbReference>
<keyword evidence="6" id="KW-0049">Antioxidant</keyword>
<keyword evidence="9" id="KW-0676">Redox-active center</keyword>
<sequence>MKLSDGKTSLWSRNNSSAPHAWTEDITKKDHVEQFLKGERKQKGQAAARSSGLMSEVVLSGNQQLVVASIVLLTVLVSHNFQSRPKLLKESTDSRQRPFTCTAKKPTALESPMTRMIINDDVGLEKIPNLQRETRFDLSVVLAVMSSSNTHMESQPLTSRLRIAPLRKSSFWTKKVSPVYWLDFNFMYPTEFITFSNHTRTPKSWAKTPMKEGTWGPLNISLLADVTKSSFLNYGMLRNYEGIACRGIFIIDVKSVQIIEETVSELKLHYRQKHWCKTSYGTKDTEDPEIDLCSKDTQS</sequence>
<dbReference type="SUPFAM" id="SSF52833">
    <property type="entry name" value="Thioredoxin-like"/>
    <property type="match status" value="1"/>
</dbReference>
<comment type="subcellular location">
    <subcellularLocation>
        <location evidence="1">Cytoplasm</location>
    </subcellularLocation>
</comment>
<feature type="compositionally biased region" description="Polar residues" evidence="11">
    <location>
        <begin position="1"/>
        <end position="18"/>
    </location>
</feature>
<dbReference type="PANTHER" id="PTHR10681">
    <property type="entry name" value="THIOREDOXIN PEROXIDASE"/>
    <property type="match status" value="1"/>
</dbReference>
<dbReference type="GO" id="GO:0045454">
    <property type="term" value="P:cell redox homeostasis"/>
    <property type="evidence" value="ECO:0007669"/>
    <property type="project" value="TreeGrafter"/>
</dbReference>
<proteinExistence type="inferred from homology"/>
<evidence type="ECO:0000256" key="10">
    <source>
        <dbReference type="ARBA" id="ARBA00049091"/>
    </source>
</evidence>
<accession>A0AAW0JKU1</accession>
<dbReference type="EC" id="1.11.1.24" evidence="3"/>
<comment type="similarity">
    <text evidence="2">Belongs to the peroxiredoxin family. AhpC/Prx1 subfamily.</text>
</comment>
<dbReference type="GO" id="GO:0008379">
    <property type="term" value="F:thioredoxin peroxidase activity"/>
    <property type="evidence" value="ECO:0007669"/>
    <property type="project" value="TreeGrafter"/>
</dbReference>
<dbReference type="InterPro" id="IPR036249">
    <property type="entry name" value="Thioredoxin-like_sf"/>
</dbReference>
<dbReference type="AlphaFoldDB" id="A0AAW0JKU1"/>
<evidence type="ECO:0000256" key="3">
    <source>
        <dbReference type="ARBA" id="ARBA00013017"/>
    </source>
</evidence>
<evidence type="ECO:0000256" key="5">
    <source>
        <dbReference type="ARBA" id="ARBA00022559"/>
    </source>
</evidence>
<dbReference type="InterPro" id="IPR050217">
    <property type="entry name" value="Peroxiredoxin"/>
</dbReference>
<evidence type="ECO:0000256" key="2">
    <source>
        <dbReference type="ARBA" id="ARBA00009796"/>
    </source>
</evidence>
<gene>
    <name evidence="12" type="ORF">U0070_026470</name>
</gene>
<evidence type="ECO:0000313" key="13">
    <source>
        <dbReference type="Proteomes" id="UP001488838"/>
    </source>
</evidence>